<evidence type="ECO:0000259" key="4">
    <source>
        <dbReference type="PROSITE" id="PS50043"/>
    </source>
</evidence>
<dbReference type="GO" id="GO:0006355">
    <property type="term" value="P:regulation of DNA-templated transcription"/>
    <property type="evidence" value="ECO:0007669"/>
    <property type="project" value="InterPro"/>
</dbReference>
<dbReference type="GO" id="GO:0000160">
    <property type="term" value="P:phosphorelay signal transduction system"/>
    <property type="evidence" value="ECO:0007669"/>
    <property type="project" value="InterPro"/>
</dbReference>
<dbReference type="PROSITE" id="PS50043">
    <property type="entry name" value="HTH_LUXR_2"/>
    <property type="match status" value="1"/>
</dbReference>
<keyword evidence="1 3" id="KW-0597">Phosphoprotein</keyword>
<dbReference type="InterPro" id="IPR001789">
    <property type="entry name" value="Sig_transdc_resp-reg_receiver"/>
</dbReference>
<dbReference type="PANTHER" id="PTHR45566:SF1">
    <property type="entry name" value="HTH-TYPE TRANSCRIPTIONAL REGULATOR YHJB-RELATED"/>
    <property type="match status" value="1"/>
</dbReference>
<evidence type="ECO:0000256" key="3">
    <source>
        <dbReference type="PROSITE-ProRule" id="PRU00169"/>
    </source>
</evidence>
<evidence type="ECO:0000313" key="7">
    <source>
        <dbReference type="Proteomes" id="UP000619079"/>
    </source>
</evidence>
<keyword evidence="2" id="KW-0238">DNA-binding</keyword>
<dbReference type="SUPFAM" id="SSF52172">
    <property type="entry name" value="CheY-like"/>
    <property type="match status" value="1"/>
</dbReference>
<dbReference type="Proteomes" id="UP000619079">
    <property type="component" value="Unassembled WGS sequence"/>
</dbReference>
<dbReference type="RefSeq" id="WP_199026206.1">
    <property type="nucleotide sequence ID" value="NZ_JAELVR010000013.1"/>
</dbReference>
<evidence type="ECO:0000259" key="5">
    <source>
        <dbReference type="PROSITE" id="PS50110"/>
    </source>
</evidence>
<dbReference type="InterPro" id="IPR000792">
    <property type="entry name" value="Tscrpt_reg_LuxR_C"/>
</dbReference>
<gene>
    <name evidence="6" type="ORF">JF290_17510</name>
</gene>
<reference evidence="6" key="1">
    <citation type="submission" date="2020-12" db="EMBL/GenBank/DDBJ databases">
        <title>Sedimentitalea sp. nov., isolated from sand in Incheon.</title>
        <authorList>
            <person name="Kim W."/>
        </authorList>
    </citation>
    <scope>NUCLEOTIDE SEQUENCE</scope>
    <source>
        <strain evidence="6">CAU 1593</strain>
    </source>
</reference>
<dbReference type="InterPro" id="IPR051015">
    <property type="entry name" value="EvgA-like"/>
</dbReference>
<evidence type="ECO:0000256" key="1">
    <source>
        <dbReference type="ARBA" id="ARBA00022553"/>
    </source>
</evidence>
<proteinExistence type="predicted"/>
<keyword evidence="7" id="KW-1185">Reference proteome</keyword>
<feature type="modified residue" description="4-aspartylphosphate" evidence="3">
    <location>
        <position position="67"/>
    </location>
</feature>
<dbReference type="Gene3D" id="3.40.50.2300">
    <property type="match status" value="1"/>
</dbReference>
<sequence length="241" mass="26050">MKTLEKKDDAIVIRSILVIDDHPLYCDALVATLSERCQAQSVRSANSLAEAVRLLEGGETPDLVLLDLRLPDVTGLSGFLAIKERLPEVPVLVISADSSDETIQMLLEAGAAGFVPKGASQEDFRIALEKIERGSKVVPDGFRPQARPDVADATTVQEIAQRIADLTPQQGRIMGLICAGKPNKQIAYEMSLAEATVKAHITALLRRLGVRNRTQAAVLVNKVGFPSRSKMSDEDARALLS</sequence>
<dbReference type="InterPro" id="IPR058245">
    <property type="entry name" value="NreC/VraR/RcsB-like_REC"/>
</dbReference>
<dbReference type="AlphaFoldDB" id="A0A8J7JCC7"/>
<evidence type="ECO:0000313" key="6">
    <source>
        <dbReference type="EMBL" id="MBJ6373328.1"/>
    </source>
</evidence>
<dbReference type="SMART" id="SM00448">
    <property type="entry name" value="REC"/>
    <property type="match status" value="1"/>
</dbReference>
<name>A0A8J7JCC7_9RHOB</name>
<dbReference type="EMBL" id="JAELVR010000013">
    <property type="protein sequence ID" value="MBJ6373328.1"/>
    <property type="molecule type" value="Genomic_DNA"/>
</dbReference>
<dbReference type="PROSITE" id="PS00622">
    <property type="entry name" value="HTH_LUXR_1"/>
    <property type="match status" value="1"/>
</dbReference>
<dbReference type="SMART" id="SM00421">
    <property type="entry name" value="HTH_LUXR"/>
    <property type="match status" value="1"/>
</dbReference>
<dbReference type="Pfam" id="PF00072">
    <property type="entry name" value="Response_reg"/>
    <property type="match status" value="1"/>
</dbReference>
<comment type="caution">
    <text evidence="6">The sequence shown here is derived from an EMBL/GenBank/DDBJ whole genome shotgun (WGS) entry which is preliminary data.</text>
</comment>
<dbReference type="PROSITE" id="PS50110">
    <property type="entry name" value="RESPONSE_REGULATORY"/>
    <property type="match status" value="1"/>
</dbReference>
<organism evidence="6 7">
    <name type="scientific">Sedimentitalea arenosa</name>
    <dbReference type="NCBI Taxonomy" id="2798803"/>
    <lineage>
        <taxon>Bacteria</taxon>
        <taxon>Pseudomonadati</taxon>
        <taxon>Pseudomonadota</taxon>
        <taxon>Alphaproteobacteria</taxon>
        <taxon>Rhodobacterales</taxon>
        <taxon>Paracoccaceae</taxon>
        <taxon>Sedimentitalea</taxon>
    </lineage>
</organism>
<dbReference type="PANTHER" id="PTHR45566">
    <property type="entry name" value="HTH-TYPE TRANSCRIPTIONAL REGULATOR YHJB-RELATED"/>
    <property type="match status" value="1"/>
</dbReference>
<feature type="domain" description="Response regulatory" evidence="5">
    <location>
        <begin position="15"/>
        <end position="132"/>
    </location>
</feature>
<dbReference type="Pfam" id="PF00196">
    <property type="entry name" value="GerE"/>
    <property type="match status" value="1"/>
</dbReference>
<dbReference type="GO" id="GO:0003677">
    <property type="term" value="F:DNA binding"/>
    <property type="evidence" value="ECO:0007669"/>
    <property type="project" value="UniProtKB-KW"/>
</dbReference>
<feature type="domain" description="HTH luxR-type" evidence="4">
    <location>
        <begin position="159"/>
        <end position="224"/>
    </location>
</feature>
<dbReference type="InterPro" id="IPR016032">
    <property type="entry name" value="Sig_transdc_resp-reg_C-effctor"/>
</dbReference>
<protein>
    <submittedName>
        <fullName evidence="6">Response regulator transcription factor</fullName>
    </submittedName>
</protein>
<dbReference type="InterPro" id="IPR011006">
    <property type="entry name" value="CheY-like_superfamily"/>
</dbReference>
<dbReference type="CDD" id="cd17535">
    <property type="entry name" value="REC_NarL-like"/>
    <property type="match status" value="1"/>
</dbReference>
<accession>A0A8J7JCC7</accession>
<dbReference type="CDD" id="cd06170">
    <property type="entry name" value="LuxR_C_like"/>
    <property type="match status" value="1"/>
</dbReference>
<evidence type="ECO:0000256" key="2">
    <source>
        <dbReference type="ARBA" id="ARBA00023125"/>
    </source>
</evidence>
<dbReference type="SUPFAM" id="SSF46894">
    <property type="entry name" value="C-terminal effector domain of the bipartite response regulators"/>
    <property type="match status" value="1"/>
</dbReference>
<dbReference type="PRINTS" id="PR00038">
    <property type="entry name" value="HTHLUXR"/>
</dbReference>